<name>K7L1F9_SOYBN</name>
<evidence type="ECO:0000256" key="4">
    <source>
        <dbReference type="ARBA" id="ARBA00022512"/>
    </source>
</evidence>
<evidence type="ECO:0000256" key="3">
    <source>
        <dbReference type="ARBA" id="ARBA00005784"/>
    </source>
</evidence>
<dbReference type="PANTHER" id="PTHR21562">
    <property type="entry name" value="NOTUM-RELATED"/>
    <property type="match status" value="1"/>
</dbReference>
<keyword evidence="6" id="KW-0964">Secreted</keyword>
<keyword evidence="7" id="KW-0472">Membrane</keyword>
<keyword evidence="7" id="KW-0812">Transmembrane</keyword>
<dbReference type="GO" id="GO:0016787">
    <property type="term" value="F:hydrolase activity"/>
    <property type="evidence" value="ECO:0007669"/>
    <property type="project" value="UniProtKB-KW"/>
</dbReference>
<dbReference type="Proteomes" id="UP000008827">
    <property type="component" value="Chromosome 7"/>
</dbReference>
<gene>
    <name evidence="8" type="ORF">GLYMA_07G131300</name>
</gene>
<dbReference type="EMBL" id="CM000840">
    <property type="protein sequence ID" value="KRH49088.1"/>
    <property type="molecule type" value="Genomic_DNA"/>
</dbReference>
<protein>
    <recommendedName>
        <fullName evidence="6">Pectin acetylesterase</fullName>
        <ecNumber evidence="6">3.1.1.-</ecNumber>
    </recommendedName>
</protein>
<reference evidence="9" key="2">
    <citation type="submission" date="2018-02" db="UniProtKB">
        <authorList>
            <consortium name="EnsemblPlants"/>
        </authorList>
    </citation>
    <scope>IDENTIFICATION</scope>
    <source>
        <strain evidence="9">Williams 82</strain>
    </source>
</reference>
<accession>K7L1F9</accession>
<keyword evidence="10" id="KW-1185">Reference proteome</keyword>
<sequence length="115" mass="12669">MPSSSSSSSSSSALTVPNLHLRALRIWSSKYYAIAAFIFLVLFSLLLFSHLDSRSRYSNLIPLTLLRNANQTLALCLDGSAPGYHFRSRFGSGSRNWLIHIGVSGSLVVKNEFGF</sequence>
<dbReference type="InterPro" id="IPR004963">
    <property type="entry name" value="PAE/NOTUM"/>
</dbReference>
<dbReference type="Gramene" id="KRH49088">
    <property type="protein sequence ID" value="KRH49088"/>
    <property type="gene ID" value="GLYMA_07G131300"/>
</dbReference>
<reference evidence="8 9" key="1">
    <citation type="journal article" date="2010" name="Nature">
        <title>Genome sequence of the palaeopolyploid soybean.</title>
        <authorList>
            <person name="Schmutz J."/>
            <person name="Cannon S.B."/>
            <person name="Schlueter J."/>
            <person name="Ma J."/>
            <person name="Mitros T."/>
            <person name="Nelson W."/>
            <person name="Hyten D.L."/>
            <person name="Song Q."/>
            <person name="Thelen J.J."/>
            <person name="Cheng J."/>
            <person name="Xu D."/>
            <person name="Hellsten U."/>
            <person name="May G.D."/>
            <person name="Yu Y."/>
            <person name="Sakurai T."/>
            <person name="Umezawa T."/>
            <person name="Bhattacharyya M.K."/>
            <person name="Sandhu D."/>
            <person name="Valliyodan B."/>
            <person name="Lindquist E."/>
            <person name="Peto M."/>
            <person name="Grant D."/>
            <person name="Shu S."/>
            <person name="Goodstein D."/>
            <person name="Barry K."/>
            <person name="Futrell-Griggs M."/>
            <person name="Abernathy B."/>
            <person name="Du J."/>
            <person name="Tian Z."/>
            <person name="Zhu L."/>
            <person name="Gill N."/>
            <person name="Joshi T."/>
            <person name="Libault M."/>
            <person name="Sethuraman A."/>
            <person name="Zhang X.-C."/>
            <person name="Shinozaki K."/>
            <person name="Nguyen H.T."/>
            <person name="Wing R.A."/>
            <person name="Cregan P."/>
            <person name="Specht J."/>
            <person name="Grimwood J."/>
            <person name="Rokhsar D."/>
            <person name="Stacey G."/>
            <person name="Shoemaker R.C."/>
            <person name="Jackson S.A."/>
        </authorList>
    </citation>
    <scope>NUCLEOTIDE SEQUENCE [LARGE SCALE GENOMIC DNA]</scope>
    <source>
        <strain evidence="9">cv. Williams 82</strain>
        <tissue evidence="8">Callus</tissue>
    </source>
</reference>
<dbReference type="EnsemblPlants" id="KRH49088">
    <property type="protein sequence ID" value="KRH49088"/>
    <property type="gene ID" value="GLYMA_07G131300"/>
</dbReference>
<comment type="similarity">
    <text evidence="3 6">Belongs to the pectinacetylesterase family.</text>
</comment>
<evidence type="ECO:0000256" key="7">
    <source>
        <dbReference type="SAM" id="Phobius"/>
    </source>
</evidence>
<dbReference type="Pfam" id="PF03283">
    <property type="entry name" value="PAE"/>
    <property type="match status" value="1"/>
</dbReference>
<dbReference type="GO" id="GO:0071555">
    <property type="term" value="P:cell wall organization"/>
    <property type="evidence" value="ECO:0007669"/>
    <property type="project" value="UniProtKB-KW"/>
</dbReference>
<dbReference type="EC" id="3.1.1.-" evidence="6"/>
<evidence type="ECO:0000256" key="1">
    <source>
        <dbReference type="ARBA" id="ARBA00003534"/>
    </source>
</evidence>
<reference evidence="8" key="3">
    <citation type="submission" date="2018-07" db="EMBL/GenBank/DDBJ databases">
        <title>WGS assembly of Glycine max.</title>
        <authorList>
            <person name="Schmutz J."/>
            <person name="Cannon S."/>
            <person name="Schlueter J."/>
            <person name="Ma J."/>
            <person name="Mitros T."/>
            <person name="Nelson W."/>
            <person name="Hyten D."/>
            <person name="Song Q."/>
            <person name="Thelen J."/>
            <person name="Cheng J."/>
            <person name="Xu D."/>
            <person name="Hellsten U."/>
            <person name="May G."/>
            <person name="Yu Y."/>
            <person name="Sakurai T."/>
            <person name="Umezawa T."/>
            <person name="Bhattacharyya M."/>
            <person name="Sandhu D."/>
            <person name="Valliyodan B."/>
            <person name="Lindquist E."/>
            <person name="Peto M."/>
            <person name="Grant D."/>
            <person name="Shu S."/>
            <person name="Goodstein D."/>
            <person name="Barry K."/>
            <person name="Futrell-Griggs M."/>
            <person name="Abernathy B."/>
            <person name="Du J."/>
            <person name="Tian Z."/>
            <person name="Zhu L."/>
            <person name="Gill N."/>
            <person name="Joshi T."/>
            <person name="Libault M."/>
            <person name="Sethuraman A."/>
            <person name="Zhang X."/>
            <person name="Shinozaki K."/>
            <person name="Nguyen H."/>
            <person name="Wing R."/>
            <person name="Cregan P."/>
            <person name="Specht J."/>
            <person name="Grimwood J."/>
            <person name="Rokhsar D."/>
            <person name="Stacey G."/>
            <person name="Shoemaker R."/>
            <person name="Jackson S."/>
        </authorList>
    </citation>
    <scope>NUCLEOTIDE SEQUENCE</scope>
    <source>
        <tissue evidence="8">Callus</tissue>
    </source>
</reference>
<comment type="function">
    <text evidence="1 6">Hydrolyzes acetyl esters in homogalacturonan regions of pectin. In type I primary cell wall, galacturonic acid residues of pectin can be acetylated at the O-2 and O-3 positions. Decreasing the degree of acetylation of pectin gels in vitro alters their physical properties.</text>
</comment>
<keyword evidence="4 6" id="KW-0134">Cell wall</keyword>
<evidence type="ECO:0000256" key="6">
    <source>
        <dbReference type="RuleBase" id="RU363114"/>
    </source>
</evidence>
<evidence type="ECO:0000313" key="10">
    <source>
        <dbReference type="Proteomes" id="UP000008827"/>
    </source>
</evidence>
<keyword evidence="7" id="KW-1133">Transmembrane helix</keyword>
<dbReference type="OrthoDB" id="1703246at2759"/>
<proteinExistence type="inferred from homology"/>
<evidence type="ECO:0000313" key="9">
    <source>
        <dbReference type="EnsemblPlants" id="KRH49088"/>
    </source>
</evidence>
<dbReference type="PaxDb" id="3847-GLYMA07G15737.1"/>
<evidence type="ECO:0000256" key="2">
    <source>
        <dbReference type="ARBA" id="ARBA00004191"/>
    </source>
</evidence>
<feature type="transmembrane region" description="Helical" evidence="7">
    <location>
        <begin position="31"/>
        <end position="48"/>
    </location>
</feature>
<dbReference type="AlphaFoldDB" id="K7L1F9"/>
<dbReference type="InParanoid" id="K7L1F9"/>
<dbReference type="HOGENOM" id="CLU_2113347_0_0_1"/>
<keyword evidence="6" id="KW-0378">Hydrolase</keyword>
<keyword evidence="5 6" id="KW-0961">Cell wall biogenesis/degradation</keyword>
<comment type="subcellular location">
    <subcellularLocation>
        <location evidence="2 6">Secreted</location>
        <location evidence="2 6">Cell wall</location>
    </subcellularLocation>
</comment>
<evidence type="ECO:0000256" key="5">
    <source>
        <dbReference type="ARBA" id="ARBA00023316"/>
    </source>
</evidence>
<evidence type="ECO:0000313" key="8">
    <source>
        <dbReference type="EMBL" id="KRH49088.1"/>
    </source>
</evidence>
<dbReference type="STRING" id="3847.K7L1F9"/>
<organism evidence="9">
    <name type="scientific">Glycine max</name>
    <name type="common">Soybean</name>
    <name type="synonym">Glycine hispida</name>
    <dbReference type="NCBI Taxonomy" id="3847"/>
    <lineage>
        <taxon>Eukaryota</taxon>
        <taxon>Viridiplantae</taxon>
        <taxon>Streptophyta</taxon>
        <taxon>Embryophyta</taxon>
        <taxon>Tracheophyta</taxon>
        <taxon>Spermatophyta</taxon>
        <taxon>Magnoliopsida</taxon>
        <taxon>eudicotyledons</taxon>
        <taxon>Gunneridae</taxon>
        <taxon>Pentapetalae</taxon>
        <taxon>rosids</taxon>
        <taxon>fabids</taxon>
        <taxon>Fabales</taxon>
        <taxon>Fabaceae</taxon>
        <taxon>Papilionoideae</taxon>
        <taxon>50 kb inversion clade</taxon>
        <taxon>NPAAA clade</taxon>
        <taxon>indigoferoid/millettioid clade</taxon>
        <taxon>Phaseoleae</taxon>
        <taxon>Glycine</taxon>
        <taxon>Glycine subgen. Soja</taxon>
    </lineage>
</organism>
<dbReference type="PANTHER" id="PTHR21562:SF83">
    <property type="entry name" value="PECTIN ACETYLESTERASE 4"/>
    <property type="match status" value="1"/>
</dbReference>